<keyword evidence="3" id="KW-1185">Reference proteome</keyword>
<dbReference type="Proteomes" id="UP001054837">
    <property type="component" value="Unassembled WGS sequence"/>
</dbReference>
<accession>A0AAV4U575</accession>
<comment type="caution">
    <text evidence="2">The sequence shown here is derived from an EMBL/GenBank/DDBJ whole genome shotgun (WGS) entry which is preliminary data.</text>
</comment>
<evidence type="ECO:0000313" key="3">
    <source>
        <dbReference type="Proteomes" id="UP001054837"/>
    </source>
</evidence>
<gene>
    <name evidence="2" type="primary">Aagab</name>
    <name evidence="2" type="ORF">CDAR_111851</name>
</gene>
<dbReference type="InterPro" id="IPR019341">
    <property type="entry name" value="Alpha/Gamma-adaptin-bd_p34"/>
</dbReference>
<dbReference type="PANTHER" id="PTHR14659:SF1">
    <property type="entry name" value="ALPHA- AND GAMMA-ADAPTIN-BINDING PROTEIN P34"/>
    <property type="match status" value="1"/>
</dbReference>
<evidence type="ECO:0000256" key="1">
    <source>
        <dbReference type="SAM" id="MobiDB-lite"/>
    </source>
</evidence>
<protein>
    <submittedName>
        <fullName evidence="2">Alpha-and gamma-adaptin-binding protein p34</fullName>
    </submittedName>
</protein>
<organism evidence="2 3">
    <name type="scientific">Caerostris darwini</name>
    <dbReference type="NCBI Taxonomy" id="1538125"/>
    <lineage>
        <taxon>Eukaryota</taxon>
        <taxon>Metazoa</taxon>
        <taxon>Ecdysozoa</taxon>
        <taxon>Arthropoda</taxon>
        <taxon>Chelicerata</taxon>
        <taxon>Arachnida</taxon>
        <taxon>Araneae</taxon>
        <taxon>Araneomorphae</taxon>
        <taxon>Entelegynae</taxon>
        <taxon>Araneoidea</taxon>
        <taxon>Araneidae</taxon>
        <taxon>Caerostris</taxon>
    </lineage>
</organism>
<dbReference type="AlphaFoldDB" id="A0AAV4U575"/>
<proteinExistence type="predicted"/>
<feature type="region of interest" description="Disordered" evidence="1">
    <location>
        <begin position="191"/>
        <end position="212"/>
    </location>
</feature>
<dbReference type="PANTHER" id="PTHR14659">
    <property type="entry name" value="ALPHA- AND GAMMA-ADAPTIN-BINDING PROTEIN P34"/>
    <property type="match status" value="1"/>
</dbReference>
<sequence>MNPSSYEGTVVISCDQTVTPESIICKILGAESLPDAVSTDCGINGYQWSFSNKYYSSKVNLYVLKEKANLDSAFVNNIKALIIYFESQEQSCFEKIESWFPTLINIDAEVKLLVCSYCLDDDSKAVHKRKDILQWCVEHEYELVELNPFPENDDEGEINQNPQGYERVSEALQSHTWANLVLLEERFAAKGSSKEGEDTEESNLDTSEKSSYAAVAATSTVVKKEVTSEQKENKNLIVIEDEELERYC</sequence>
<dbReference type="EMBL" id="BPLQ01010729">
    <property type="protein sequence ID" value="GIY52956.1"/>
    <property type="molecule type" value="Genomic_DNA"/>
</dbReference>
<evidence type="ECO:0000313" key="2">
    <source>
        <dbReference type="EMBL" id="GIY52956.1"/>
    </source>
</evidence>
<name>A0AAV4U575_9ARAC</name>
<dbReference type="Gene3D" id="3.40.50.11960">
    <property type="match status" value="1"/>
</dbReference>
<reference evidence="2 3" key="1">
    <citation type="submission" date="2021-06" db="EMBL/GenBank/DDBJ databases">
        <title>Caerostris darwini draft genome.</title>
        <authorList>
            <person name="Kono N."/>
            <person name="Arakawa K."/>
        </authorList>
    </citation>
    <scope>NUCLEOTIDE SEQUENCE [LARGE SCALE GENOMIC DNA]</scope>
</reference>